<evidence type="ECO:0000256" key="5">
    <source>
        <dbReference type="RuleBase" id="RU000499"/>
    </source>
</evidence>
<dbReference type="KEGG" id="knv:Pan216_34880"/>
<proteinExistence type="inferred from homology"/>
<keyword evidence="9" id="KW-1185">Reference proteome</keyword>
<evidence type="ECO:0000256" key="2">
    <source>
        <dbReference type="ARBA" id="ARBA00022559"/>
    </source>
</evidence>
<dbReference type="PROSITE" id="PS00460">
    <property type="entry name" value="GLUTATHIONE_PEROXID_1"/>
    <property type="match status" value="1"/>
</dbReference>
<protein>
    <recommendedName>
        <fullName evidence="5">Glutathione peroxidase</fullName>
    </recommendedName>
</protein>
<keyword evidence="3 5" id="KW-0560">Oxidoreductase</keyword>
<dbReference type="InterPro" id="IPR013766">
    <property type="entry name" value="Thioredoxin_domain"/>
</dbReference>
<sequence precursor="true">MNQYCLLAALAVVFGLVVSPLSFAAEAKTPKGPLNGSMKAIDGKEVDLSKYDGKVVLVVNTASKCGYTPQYSGLEKLYQDKKGDGLVVLGFPCNQFGSQEPGSEAEIAQFCTKNYGVTFPMFAKSDVNGPDQNDVYKYLTSETTDPKFAGKIRWNFEKFLIGRDGKVVARFPSRVAPDSTELTKAIDEQLAK</sequence>
<dbReference type="PROSITE" id="PS51352">
    <property type="entry name" value="THIOREDOXIN_2"/>
    <property type="match status" value="1"/>
</dbReference>
<feature type="active site" evidence="4">
    <location>
        <position position="65"/>
    </location>
</feature>
<comment type="similarity">
    <text evidence="1 5">Belongs to the glutathione peroxidase family.</text>
</comment>
<dbReference type="PROSITE" id="PS51355">
    <property type="entry name" value="GLUTATHIONE_PEROXID_3"/>
    <property type="match status" value="1"/>
</dbReference>
<dbReference type="Gene3D" id="3.40.30.10">
    <property type="entry name" value="Glutaredoxin"/>
    <property type="match status" value="1"/>
</dbReference>
<feature type="domain" description="Thioredoxin" evidence="7">
    <location>
        <begin position="23"/>
        <end position="191"/>
    </location>
</feature>
<evidence type="ECO:0000313" key="9">
    <source>
        <dbReference type="Proteomes" id="UP000317093"/>
    </source>
</evidence>
<gene>
    <name evidence="8" type="primary">gpx1</name>
    <name evidence="8" type="ORF">Pan216_34880</name>
</gene>
<dbReference type="PROSITE" id="PS00763">
    <property type="entry name" value="GLUTATHIONE_PEROXID_2"/>
    <property type="match status" value="1"/>
</dbReference>
<dbReference type="InterPro" id="IPR000889">
    <property type="entry name" value="Glutathione_peroxidase"/>
</dbReference>
<evidence type="ECO:0000256" key="4">
    <source>
        <dbReference type="PIRSR" id="PIRSR000303-1"/>
    </source>
</evidence>
<dbReference type="InterPro" id="IPR036249">
    <property type="entry name" value="Thioredoxin-like_sf"/>
</dbReference>
<dbReference type="PANTHER" id="PTHR11592">
    <property type="entry name" value="GLUTATHIONE PEROXIDASE"/>
    <property type="match status" value="1"/>
</dbReference>
<evidence type="ECO:0000256" key="3">
    <source>
        <dbReference type="ARBA" id="ARBA00023002"/>
    </source>
</evidence>
<accession>A0A518B6M2</accession>
<evidence type="ECO:0000259" key="7">
    <source>
        <dbReference type="PROSITE" id="PS51352"/>
    </source>
</evidence>
<dbReference type="RefSeq" id="WP_419192628.1">
    <property type="nucleotide sequence ID" value="NZ_CP036279.1"/>
</dbReference>
<feature type="chain" id="PRO_5021977459" description="Glutathione peroxidase" evidence="6">
    <location>
        <begin position="25"/>
        <end position="192"/>
    </location>
</feature>
<dbReference type="InterPro" id="IPR029759">
    <property type="entry name" value="GPX_AS"/>
</dbReference>
<dbReference type="FunFam" id="3.40.30.10:FF:000010">
    <property type="entry name" value="Glutathione peroxidase"/>
    <property type="match status" value="1"/>
</dbReference>
<keyword evidence="6" id="KW-0732">Signal</keyword>
<dbReference type="InterPro" id="IPR029760">
    <property type="entry name" value="GPX_CS"/>
</dbReference>
<feature type="signal peptide" evidence="6">
    <location>
        <begin position="1"/>
        <end position="24"/>
    </location>
</feature>
<dbReference type="GO" id="GO:0034599">
    <property type="term" value="P:cellular response to oxidative stress"/>
    <property type="evidence" value="ECO:0007669"/>
    <property type="project" value="TreeGrafter"/>
</dbReference>
<dbReference type="PIRSF" id="PIRSF000303">
    <property type="entry name" value="Glutathion_perox"/>
    <property type="match status" value="1"/>
</dbReference>
<dbReference type="Pfam" id="PF00255">
    <property type="entry name" value="GSHPx"/>
    <property type="match status" value="1"/>
</dbReference>
<dbReference type="EMBL" id="CP036279">
    <property type="protein sequence ID" value="QDU62621.1"/>
    <property type="molecule type" value="Genomic_DNA"/>
</dbReference>
<organism evidence="8 9">
    <name type="scientific">Kolteria novifilia</name>
    <dbReference type="NCBI Taxonomy" id="2527975"/>
    <lineage>
        <taxon>Bacteria</taxon>
        <taxon>Pseudomonadati</taxon>
        <taxon>Planctomycetota</taxon>
        <taxon>Planctomycetia</taxon>
        <taxon>Kolteriales</taxon>
        <taxon>Kolteriaceae</taxon>
        <taxon>Kolteria</taxon>
    </lineage>
</organism>
<dbReference type="Proteomes" id="UP000317093">
    <property type="component" value="Chromosome"/>
</dbReference>
<dbReference type="PRINTS" id="PR01011">
    <property type="entry name" value="GLUTPROXDASE"/>
</dbReference>
<name>A0A518B6M2_9BACT</name>
<dbReference type="PANTHER" id="PTHR11592:SF78">
    <property type="entry name" value="GLUTATHIONE PEROXIDASE"/>
    <property type="match status" value="1"/>
</dbReference>
<dbReference type="SUPFAM" id="SSF52833">
    <property type="entry name" value="Thioredoxin-like"/>
    <property type="match status" value="1"/>
</dbReference>
<reference evidence="8 9" key="1">
    <citation type="submission" date="2019-02" db="EMBL/GenBank/DDBJ databases">
        <title>Deep-cultivation of Planctomycetes and their phenomic and genomic characterization uncovers novel biology.</title>
        <authorList>
            <person name="Wiegand S."/>
            <person name="Jogler M."/>
            <person name="Boedeker C."/>
            <person name="Pinto D."/>
            <person name="Vollmers J."/>
            <person name="Rivas-Marin E."/>
            <person name="Kohn T."/>
            <person name="Peeters S.H."/>
            <person name="Heuer A."/>
            <person name="Rast P."/>
            <person name="Oberbeckmann S."/>
            <person name="Bunk B."/>
            <person name="Jeske O."/>
            <person name="Meyerdierks A."/>
            <person name="Storesund J.E."/>
            <person name="Kallscheuer N."/>
            <person name="Luecker S."/>
            <person name="Lage O.M."/>
            <person name="Pohl T."/>
            <person name="Merkel B.J."/>
            <person name="Hornburger P."/>
            <person name="Mueller R.-W."/>
            <person name="Bruemmer F."/>
            <person name="Labrenz M."/>
            <person name="Spormann A.M."/>
            <person name="Op den Camp H."/>
            <person name="Overmann J."/>
            <person name="Amann R."/>
            <person name="Jetten M.S.M."/>
            <person name="Mascher T."/>
            <person name="Medema M.H."/>
            <person name="Devos D.P."/>
            <person name="Kaster A.-K."/>
            <person name="Ovreas L."/>
            <person name="Rohde M."/>
            <person name="Galperin M.Y."/>
            <person name="Jogler C."/>
        </authorList>
    </citation>
    <scope>NUCLEOTIDE SEQUENCE [LARGE SCALE GENOMIC DNA]</scope>
    <source>
        <strain evidence="8 9">Pan216</strain>
    </source>
</reference>
<dbReference type="CDD" id="cd00340">
    <property type="entry name" value="GSH_Peroxidase"/>
    <property type="match status" value="1"/>
</dbReference>
<keyword evidence="2 5" id="KW-0575">Peroxidase</keyword>
<dbReference type="AlphaFoldDB" id="A0A518B6M2"/>
<dbReference type="GO" id="GO:0004601">
    <property type="term" value="F:peroxidase activity"/>
    <property type="evidence" value="ECO:0007669"/>
    <property type="project" value="UniProtKB-KW"/>
</dbReference>
<evidence type="ECO:0000313" key="8">
    <source>
        <dbReference type="EMBL" id="QDU62621.1"/>
    </source>
</evidence>
<evidence type="ECO:0000256" key="1">
    <source>
        <dbReference type="ARBA" id="ARBA00006926"/>
    </source>
</evidence>
<evidence type="ECO:0000256" key="6">
    <source>
        <dbReference type="SAM" id="SignalP"/>
    </source>
</evidence>